<keyword evidence="5" id="KW-1185">Reference proteome</keyword>
<name>A0A2U0HYD6_9FLAO</name>
<dbReference type="OrthoDB" id="9810880at2"/>
<comment type="pathway">
    <text evidence="1">Cofactor biosynthesis; thiamine diphosphate biosynthesis.</text>
</comment>
<dbReference type="EMBL" id="QEHR01000007">
    <property type="protein sequence ID" value="PVW13760.1"/>
    <property type="molecule type" value="Genomic_DNA"/>
</dbReference>
<protein>
    <submittedName>
        <fullName evidence="4">Thiamine phosphate synthase</fullName>
    </submittedName>
</protein>
<dbReference type="InterPro" id="IPR036206">
    <property type="entry name" value="ThiamineP_synth_sf"/>
</dbReference>
<evidence type="ECO:0000259" key="3">
    <source>
        <dbReference type="Pfam" id="PF02581"/>
    </source>
</evidence>
<dbReference type="GO" id="GO:0004789">
    <property type="term" value="F:thiamine-phosphate diphosphorylase activity"/>
    <property type="evidence" value="ECO:0007669"/>
    <property type="project" value="TreeGrafter"/>
</dbReference>
<evidence type="ECO:0000313" key="5">
    <source>
        <dbReference type="Proteomes" id="UP000245962"/>
    </source>
</evidence>
<organism evidence="4 5">
    <name type="scientific">Marixanthomonas spongiae</name>
    <dbReference type="NCBI Taxonomy" id="2174845"/>
    <lineage>
        <taxon>Bacteria</taxon>
        <taxon>Pseudomonadati</taxon>
        <taxon>Bacteroidota</taxon>
        <taxon>Flavobacteriia</taxon>
        <taxon>Flavobacteriales</taxon>
        <taxon>Flavobacteriaceae</taxon>
        <taxon>Marixanthomonas</taxon>
    </lineage>
</organism>
<dbReference type="InterPro" id="IPR022998">
    <property type="entry name" value="ThiamineP_synth_TenI"/>
</dbReference>
<dbReference type="CDD" id="cd00564">
    <property type="entry name" value="TMP_TenI"/>
    <property type="match status" value="1"/>
</dbReference>
<sequence length="215" mass="24491">MEVKANKKSIKSGIYLVIDPSMEEKDLLNKLQIVLTKEIAAVQIWDNFKNGQNIIELIQKIHSLCAQHQIPILINNHWEYLKETELDGVHFNTIPTNLEEIRKEINKDIIFGLTCGNDLTATRWAAKHNIDYISFCSMFPSASISNCEIISYETVKKASLIYDKPLFLAGGIYPKNIKQLDDLEYNGIAVISGIMNSQHPDQAIDEYHQNLKSTK</sequence>
<accession>A0A2U0HYD6</accession>
<dbReference type="Pfam" id="PF02581">
    <property type="entry name" value="TMP-TENI"/>
    <property type="match status" value="1"/>
</dbReference>
<gene>
    <name evidence="4" type="ORF">DDV96_11395</name>
</gene>
<keyword evidence="2" id="KW-0784">Thiamine biosynthesis</keyword>
<evidence type="ECO:0000313" key="4">
    <source>
        <dbReference type="EMBL" id="PVW13760.1"/>
    </source>
</evidence>
<dbReference type="InterPro" id="IPR013785">
    <property type="entry name" value="Aldolase_TIM"/>
</dbReference>
<dbReference type="Gene3D" id="3.20.20.70">
    <property type="entry name" value="Aldolase class I"/>
    <property type="match status" value="1"/>
</dbReference>
<reference evidence="4 5" key="1">
    <citation type="submission" date="2018-04" db="EMBL/GenBank/DDBJ databases">
        <title>Marixanthomonas spongiae HN-E44 sp. nov., isolated from a marine sponge.</title>
        <authorList>
            <person name="Luo L."/>
            <person name="Zhuang L."/>
        </authorList>
    </citation>
    <scope>NUCLEOTIDE SEQUENCE [LARGE SCALE GENOMIC DNA]</scope>
    <source>
        <strain evidence="4 5">HN-E44</strain>
    </source>
</reference>
<dbReference type="GO" id="GO:0009228">
    <property type="term" value="P:thiamine biosynthetic process"/>
    <property type="evidence" value="ECO:0007669"/>
    <property type="project" value="UniProtKB-KW"/>
</dbReference>
<dbReference type="PANTHER" id="PTHR20857:SF23">
    <property type="entry name" value="THIAMINE BIOSYNTHETIC BIFUNCTIONAL ENZYME"/>
    <property type="match status" value="1"/>
</dbReference>
<proteinExistence type="predicted"/>
<evidence type="ECO:0000256" key="1">
    <source>
        <dbReference type="ARBA" id="ARBA00004948"/>
    </source>
</evidence>
<dbReference type="SUPFAM" id="SSF51391">
    <property type="entry name" value="Thiamin phosphate synthase"/>
    <property type="match status" value="1"/>
</dbReference>
<comment type="caution">
    <text evidence="4">The sequence shown here is derived from an EMBL/GenBank/DDBJ whole genome shotgun (WGS) entry which is preliminary data.</text>
</comment>
<dbReference type="AlphaFoldDB" id="A0A2U0HYD6"/>
<dbReference type="GO" id="GO:0005737">
    <property type="term" value="C:cytoplasm"/>
    <property type="evidence" value="ECO:0007669"/>
    <property type="project" value="TreeGrafter"/>
</dbReference>
<dbReference type="Proteomes" id="UP000245962">
    <property type="component" value="Unassembled WGS sequence"/>
</dbReference>
<evidence type="ECO:0000256" key="2">
    <source>
        <dbReference type="ARBA" id="ARBA00022977"/>
    </source>
</evidence>
<dbReference type="PANTHER" id="PTHR20857">
    <property type="entry name" value="THIAMINE-PHOSPHATE PYROPHOSPHORYLASE"/>
    <property type="match status" value="1"/>
</dbReference>
<feature type="domain" description="Thiamine phosphate synthase/TenI" evidence="3">
    <location>
        <begin position="14"/>
        <end position="194"/>
    </location>
</feature>